<dbReference type="InterPro" id="IPR041667">
    <property type="entry name" value="Cupin_8"/>
</dbReference>
<name>A0A3M7HHZ6_HORWE</name>
<feature type="compositionally biased region" description="Polar residues" evidence="1">
    <location>
        <begin position="141"/>
        <end position="158"/>
    </location>
</feature>
<evidence type="ECO:0000313" key="4">
    <source>
        <dbReference type="Proteomes" id="UP000281468"/>
    </source>
</evidence>
<feature type="region of interest" description="Disordered" evidence="1">
    <location>
        <begin position="123"/>
        <end position="182"/>
    </location>
</feature>
<feature type="domain" description="JmjC" evidence="2">
    <location>
        <begin position="555"/>
        <end position="756"/>
    </location>
</feature>
<reference evidence="3 4" key="1">
    <citation type="journal article" date="2018" name="BMC Genomics">
        <title>Genomic evidence for intraspecific hybridization in a clonal and extremely halotolerant yeast.</title>
        <authorList>
            <person name="Gostincar C."/>
            <person name="Stajich J.E."/>
            <person name="Zupancic J."/>
            <person name="Zalar P."/>
            <person name="Gunde-Cimerman N."/>
        </authorList>
    </citation>
    <scope>NUCLEOTIDE SEQUENCE [LARGE SCALE GENOMIC DNA]</scope>
    <source>
        <strain evidence="3 4">EXF-171</strain>
    </source>
</reference>
<dbReference type="PANTHER" id="PTHR12461:SF101">
    <property type="entry name" value="TRNA WYBUTOSINE-SYNTHESIZING PROTEIN 4"/>
    <property type="match status" value="1"/>
</dbReference>
<organism evidence="3 4">
    <name type="scientific">Hortaea werneckii</name>
    <name type="common">Black yeast</name>
    <name type="synonym">Cladosporium werneckii</name>
    <dbReference type="NCBI Taxonomy" id="91943"/>
    <lineage>
        <taxon>Eukaryota</taxon>
        <taxon>Fungi</taxon>
        <taxon>Dikarya</taxon>
        <taxon>Ascomycota</taxon>
        <taxon>Pezizomycotina</taxon>
        <taxon>Dothideomycetes</taxon>
        <taxon>Dothideomycetidae</taxon>
        <taxon>Mycosphaerellales</taxon>
        <taxon>Teratosphaeriaceae</taxon>
        <taxon>Hortaea</taxon>
    </lineage>
</organism>
<dbReference type="PANTHER" id="PTHR12461">
    <property type="entry name" value="HYPOXIA-INDUCIBLE FACTOR 1 ALPHA INHIBITOR-RELATED"/>
    <property type="match status" value="1"/>
</dbReference>
<gene>
    <name evidence="3" type="ORF">D0862_02574</name>
</gene>
<sequence length="756" mass="84532">MDIGVDKMDPHSSVPTGGLARARDMRRFFRNPRNRIEFAYNDTNLIVRLYRSVWLEGKLYGRDYDFPTWLNETPDIIGDPSRISETRLDLLREGDEDFANNNERRYARNKAFIKHIYEQVKSQNQNVGKHHSTTAEPLGATNVTTPQVTTHSAEGSNGNDDDVIVTGSRKGAEDSDDDDDDAVFVGSRKVAGTAITLASTSPRSTSSCSMDISESESGTERTPETSQAPDSDDDDDDVFFVGSRKVARTAVTQASISPRSTSSCSMEISESESETTPETSQAPMPSHTVGRSDGIPPCQSGRLEQLAELVSQELGEVVLDECIQECAQELREVVLNECIQECGQAPLQIIAHRFEEVLIIAYEKLNTRPFSNVQKCWRRLYEDASLFKVVHMLRARVASSGEDSNPNERLKLQNGPQDGDWLSEIIGVLDKSIQLSGAPGRRQLHNTIFQQLSEVLPSGEMDNHPAAFRIYEPSPLETSVGVSKADNTLDMVEFQEWLDATAQPLVIPHVTRHWPASKLWKSPRYLMERTLGGRRRVPVELGKLYTDKDWSQKLMPFAEFMNMYLLPSCPGEVGYLAQTDLFDLIPSLKADIMTPDYCWSTPPASKDEATLKTAGLSSAPSLSEPVVNVWLGPSGTRTPLHTDPYHNILCQIIGFKYVRLYAPQETPKLYPFGVDEKGINMENTSQVDISAHVACLLGRNVDADVLGEVDREFPNFKDAQYQEVILNPGECLYVPLGWWHYVESLTTSFSVSFWWN</sequence>
<dbReference type="PROSITE" id="PS51184">
    <property type="entry name" value="JMJC"/>
    <property type="match status" value="1"/>
</dbReference>
<dbReference type="EMBL" id="QWIQ01000049">
    <property type="protein sequence ID" value="RMZ12655.1"/>
    <property type="molecule type" value="Genomic_DNA"/>
</dbReference>
<evidence type="ECO:0000256" key="1">
    <source>
        <dbReference type="SAM" id="MobiDB-lite"/>
    </source>
</evidence>
<feature type="compositionally biased region" description="Low complexity" evidence="1">
    <location>
        <begin position="196"/>
        <end position="216"/>
    </location>
</feature>
<feature type="region of interest" description="Disordered" evidence="1">
    <location>
        <begin position="250"/>
        <end position="297"/>
    </location>
</feature>
<dbReference type="Pfam" id="PF13621">
    <property type="entry name" value="Cupin_8"/>
    <property type="match status" value="1"/>
</dbReference>
<dbReference type="VEuPathDB" id="FungiDB:BTJ68_07992"/>
<dbReference type="SUPFAM" id="SSF51197">
    <property type="entry name" value="Clavaminate synthase-like"/>
    <property type="match status" value="1"/>
</dbReference>
<protein>
    <recommendedName>
        <fullName evidence="2">JmjC domain-containing protein</fullName>
    </recommendedName>
</protein>
<feature type="region of interest" description="Disordered" evidence="1">
    <location>
        <begin position="196"/>
        <end position="238"/>
    </location>
</feature>
<accession>A0A3M7HHZ6</accession>
<dbReference type="AlphaFoldDB" id="A0A3M7HHZ6"/>
<feature type="compositionally biased region" description="Polar residues" evidence="1">
    <location>
        <begin position="250"/>
        <end position="259"/>
    </location>
</feature>
<comment type="caution">
    <text evidence="3">The sequence shown here is derived from an EMBL/GenBank/DDBJ whole genome shotgun (WGS) entry which is preliminary data.</text>
</comment>
<dbReference type="Proteomes" id="UP000281468">
    <property type="component" value="Unassembled WGS sequence"/>
</dbReference>
<evidence type="ECO:0000259" key="2">
    <source>
        <dbReference type="PROSITE" id="PS51184"/>
    </source>
</evidence>
<evidence type="ECO:0000313" key="3">
    <source>
        <dbReference type="EMBL" id="RMZ12655.1"/>
    </source>
</evidence>
<dbReference type="Gene3D" id="2.60.120.650">
    <property type="entry name" value="Cupin"/>
    <property type="match status" value="1"/>
</dbReference>
<dbReference type="SMART" id="SM00558">
    <property type="entry name" value="JmjC"/>
    <property type="match status" value="1"/>
</dbReference>
<dbReference type="InterPro" id="IPR003347">
    <property type="entry name" value="JmjC_dom"/>
</dbReference>
<proteinExistence type="predicted"/>